<dbReference type="RefSeq" id="WP_184254528.1">
    <property type="nucleotide sequence ID" value="NZ_JACHIO010000006.1"/>
</dbReference>
<evidence type="ECO:0000313" key="7">
    <source>
        <dbReference type="Proteomes" id="UP000584867"/>
    </source>
</evidence>
<name>A0A7W7ZNS3_9BACT</name>
<dbReference type="SUPFAM" id="SSF46689">
    <property type="entry name" value="Homeodomain-like"/>
    <property type="match status" value="1"/>
</dbReference>
<keyword evidence="3" id="KW-0804">Transcription</keyword>
<evidence type="ECO:0000256" key="4">
    <source>
        <dbReference type="PROSITE-ProRule" id="PRU00335"/>
    </source>
</evidence>
<evidence type="ECO:0000259" key="5">
    <source>
        <dbReference type="PROSITE" id="PS50977"/>
    </source>
</evidence>
<reference evidence="6 7" key="1">
    <citation type="submission" date="2020-08" db="EMBL/GenBank/DDBJ databases">
        <title>Genomic Encyclopedia of Type Strains, Phase IV (KMG-V): Genome sequencing to study the core and pangenomes of soil and plant-associated prokaryotes.</title>
        <authorList>
            <person name="Whitman W."/>
        </authorList>
    </citation>
    <scope>NUCLEOTIDE SEQUENCE [LARGE SCALE GENOMIC DNA]</scope>
    <source>
        <strain evidence="6 7">X5P3</strain>
    </source>
</reference>
<evidence type="ECO:0000256" key="3">
    <source>
        <dbReference type="ARBA" id="ARBA00023163"/>
    </source>
</evidence>
<dbReference type="PROSITE" id="PS50977">
    <property type="entry name" value="HTH_TETR_2"/>
    <property type="match status" value="1"/>
</dbReference>
<evidence type="ECO:0000313" key="6">
    <source>
        <dbReference type="EMBL" id="MBB5063385.1"/>
    </source>
</evidence>
<dbReference type="InterPro" id="IPR054156">
    <property type="entry name" value="YxaF_TetR_C"/>
</dbReference>
<protein>
    <submittedName>
        <fullName evidence="6">AcrR family transcriptional regulator</fullName>
    </submittedName>
</protein>
<feature type="DNA-binding region" description="H-T-H motif" evidence="4">
    <location>
        <begin position="28"/>
        <end position="47"/>
    </location>
</feature>
<proteinExistence type="predicted"/>
<dbReference type="AlphaFoldDB" id="A0A7W7ZNS3"/>
<dbReference type="Pfam" id="PF21993">
    <property type="entry name" value="TetR_C_13_2"/>
    <property type="match status" value="1"/>
</dbReference>
<comment type="caution">
    <text evidence="6">The sequence shown here is derived from an EMBL/GenBank/DDBJ whole genome shotgun (WGS) entry which is preliminary data.</text>
</comment>
<dbReference type="Gene3D" id="1.10.357.10">
    <property type="entry name" value="Tetracycline Repressor, domain 2"/>
    <property type="match status" value="1"/>
</dbReference>
<evidence type="ECO:0000256" key="1">
    <source>
        <dbReference type="ARBA" id="ARBA00023015"/>
    </source>
</evidence>
<gene>
    <name evidence="6" type="ORF">HDF15_001727</name>
</gene>
<dbReference type="SUPFAM" id="SSF48498">
    <property type="entry name" value="Tetracyclin repressor-like, C-terminal domain"/>
    <property type="match status" value="1"/>
</dbReference>
<dbReference type="PANTHER" id="PTHR47506:SF1">
    <property type="entry name" value="HTH-TYPE TRANSCRIPTIONAL REGULATOR YJDC"/>
    <property type="match status" value="1"/>
</dbReference>
<feature type="domain" description="HTH tetR-type" evidence="5">
    <location>
        <begin position="5"/>
        <end position="65"/>
    </location>
</feature>
<dbReference type="InterPro" id="IPR036271">
    <property type="entry name" value="Tet_transcr_reg_TetR-rel_C_sf"/>
</dbReference>
<dbReference type="InterPro" id="IPR001647">
    <property type="entry name" value="HTH_TetR"/>
</dbReference>
<organism evidence="6 7">
    <name type="scientific">Granulicella mallensis</name>
    <dbReference type="NCBI Taxonomy" id="940614"/>
    <lineage>
        <taxon>Bacteria</taxon>
        <taxon>Pseudomonadati</taxon>
        <taxon>Acidobacteriota</taxon>
        <taxon>Terriglobia</taxon>
        <taxon>Terriglobales</taxon>
        <taxon>Acidobacteriaceae</taxon>
        <taxon>Granulicella</taxon>
    </lineage>
</organism>
<dbReference type="Proteomes" id="UP000584867">
    <property type="component" value="Unassembled WGS sequence"/>
</dbReference>
<accession>A0A7W7ZNS3</accession>
<keyword evidence="1" id="KW-0805">Transcription regulation</keyword>
<dbReference type="Pfam" id="PF00440">
    <property type="entry name" value="TetR_N"/>
    <property type="match status" value="1"/>
</dbReference>
<evidence type="ECO:0000256" key="2">
    <source>
        <dbReference type="ARBA" id="ARBA00023125"/>
    </source>
</evidence>
<dbReference type="GO" id="GO:0003677">
    <property type="term" value="F:DNA binding"/>
    <property type="evidence" value="ECO:0007669"/>
    <property type="project" value="UniProtKB-UniRule"/>
</dbReference>
<dbReference type="InterPro" id="IPR009057">
    <property type="entry name" value="Homeodomain-like_sf"/>
</dbReference>
<keyword evidence="2 4" id="KW-0238">DNA-binding</keyword>
<sequence>MAHRTISDEEFLDRALDLFRTYGYEGVSLSRLSEATGLEKASLYYRYPGGKEEIVMAVATRVVQGFEQHLFPALKAEGPPRKRVTVVVEQLRDFYCDGSKPCAINMLSIAGGGEDLKTMLRNVTQAWLKAFTEIARESGMSLSLARLRAEEAIVRIEGSLVVARALGDNAPFQRTLKLLPDLLTEA</sequence>
<dbReference type="PANTHER" id="PTHR47506">
    <property type="entry name" value="TRANSCRIPTIONAL REGULATORY PROTEIN"/>
    <property type="match status" value="1"/>
</dbReference>
<dbReference type="EMBL" id="JACHIO010000006">
    <property type="protein sequence ID" value="MBB5063385.1"/>
    <property type="molecule type" value="Genomic_DNA"/>
</dbReference>